<dbReference type="AlphaFoldDB" id="A0A542YGN5"/>
<dbReference type="PANTHER" id="PTHR30522:SF0">
    <property type="entry name" value="NUCLEOSIDE TRIPHOSPHATE PYROPHOSPHOHYDROLASE"/>
    <property type="match status" value="1"/>
</dbReference>
<dbReference type="GO" id="GO:0006203">
    <property type="term" value="P:dGTP catabolic process"/>
    <property type="evidence" value="ECO:0007669"/>
    <property type="project" value="TreeGrafter"/>
</dbReference>
<dbReference type="FunFam" id="1.10.287.1080:FF:000001">
    <property type="entry name" value="Nucleoside triphosphate pyrophosphohydrolase"/>
    <property type="match status" value="1"/>
</dbReference>
<gene>
    <name evidence="2" type="ORF">FB562_0313</name>
</gene>
<feature type="domain" description="NTP pyrophosphohydrolase MazG-like" evidence="1">
    <location>
        <begin position="50"/>
        <end position="125"/>
    </location>
</feature>
<dbReference type="EMBL" id="VFOM01000001">
    <property type="protein sequence ID" value="TQL47258.1"/>
    <property type="molecule type" value="Genomic_DNA"/>
</dbReference>
<comment type="caution">
    <text evidence="2">The sequence shown here is derived from an EMBL/GenBank/DDBJ whole genome shotgun (WGS) entry which is preliminary data.</text>
</comment>
<dbReference type="OrthoDB" id="9808939at2"/>
<dbReference type="Gene3D" id="1.10.287.1080">
    <property type="entry name" value="MazG-like"/>
    <property type="match status" value="1"/>
</dbReference>
<keyword evidence="2" id="KW-0378">Hydrolase</keyword>
<dbReference type="NCBIfam" id="TIGR00444">
    <property type="entry name" value="mazG"/>
    <property type="match status" value="1"/>
</dbReference>
<organism evidence="2 3">
    <name type="scientific">Homoserinimonas aerilata</name>
    <dbReference type="NCBI Taxonomy" id="1162970"/>
    <lineage>
        <taxon>Bacteria</taxon>
        <taxon>Bacillati</taxon>
        <taxon>Actinomycetota</taxon>
        <taxon>Actinomycetes</taxon>
        <taxon>Micrococcales</taxon>
        <taxon>Microbacteriaceae</taxon>
        <taxon>Homoserinimonas</taxon>
    </lineage>
</organism>
<dbReference type="Proteomes" id="UP000317998">
    <property type="component" value="Unassembled WGS sequence"/>
</dbReference>
<accession>A0A542YGN5</accession>
<dbReference type="GO" id="GO:0046061">
    <property type="term" value="P:dATP catabolic process"/>
    <property type="evidence" value="ECO:0007669"/>
    <property type="project" value="TreeGrafter"/>
</dbReference>
<reference evidence="2 3" key="1">
    <citation type="submission" date="2019-06" db="EMBL/GenBank/DDBJ databases">
        <title>Sequencing the genomes of 1000 actinobacteria strains.</title>
        <authorList>
            <person name="Klenk H.-P."/>
        </authorList>
    </citation>
    <scope>NUCLEOTIDE SEQUENCE [LARGE SCALE GENOMIC DNA]</scope>
    <source>
        <strain evidence="2 3">DSM 26477</strain>
    </source>
</reference>
<proteinExistence type="predicted"/>
<dbReference type="GO" id="GO:0047429">
    <property type="term" value="F:nucleoside triphosphate diphosphatase activity"/>
    <property type="evidence" value="ECO:0007669"/>
    <property type="project" value="TreeGrafter"/>
</dbReference>
<evidence type="ECO:0000313" key="3">
    <source>
        <dbReference type="Proteomes" id="UP000317998"/>
    </source>
</evidence>
<dbReference type="GO" id="GO:0046047">
    <property type="term" value="P:TTP catabolic process"/>
    <property type="evidence" value="ECO:0007669"/>
    <property type="project" value="TreeGrafter"/>
</dbReference>
<dbReference type="InterPro" id="IPR011551">
    <property type="entry name" value="NTP_PyrPHydrolase_MazG"/>
</dbReference>
<dbReference type="Pfam" id="PF03819">
    <property type="entry name" value="MazG"/>
    <property type="match status" value="1"/>
</dbReference>
<dbReference type="CDD" id="cd11528">
    <property type="entry name" value="NTP-PPase_MazG_Nterm"/>
    <property type="match status" value="1"/>
</dbReference>
<dbReference type="GO" id="GO:0046076">
    <property type="term" value="P:dTTP catabolic process"/>
    <property type="evidence" value="ECO:0007669"/>
    <property type="project" value="TreeGrafter"/>
</dbReference>
<keyword evidence="3" id="KW-1185">Reference proteome</keyword>
<dbReference type="GO" id="GO:0046081">
    <property type="term" value="P:dUTP catabolic process"/>
    <property type="evidence" value="ECO:0007669"/>
    <property type="project" value="TreeGrafter"/>
</dbReference>
<evidence type="ECO:0000259" key="1">
    <source>
        <dbReference type="Pfam" id="PF03819"/>
    </source>
</evidence>
<evidence type="ECO:0000313" key="2">
    <source>
        <dbReference type="EMBL" id="TQL47258.1"/>
    </source>
</evidence>
<dbReference type="RefSeq" id="WP_141879534.1">
    <property type="nucleotide sequence ID" value="NZ_VFOM01000001.1"/>
</dbReference>
<dbReference type="SUPFAM" id="SSF101386">
    <property type="entry name" value="all-alpha NTP pyrophosphatases"/>
    <property type="match status" value="1"/>
</dbReference>
<name>A0A542YGN5_9MICO</name>
<dbReference type="GO" id="GO:0006950">
    <property type="term" value="P:response to stress"/>
    <property type="evidence" value="ECO:0007669"/>
    <property type="project" value="UniProtKB-ARBA"/>
</dbReference>
<dbReference type="InterPro" id="IPR048015">
    <property type="entry name" value="NTP-PPase_MazG-like_N"/>
</dbReference>
<sequence>MSEQPDSPELAQLRFVTDTPLRGEHPRFDELVAVLARLRAPGGCAWDAEQTHESLVQYLVEETYELIDAIESGSREELIEELGDVLYQVVFHADIAAHTPGEEFTLEDVAAHMTRKMVGRHPHVFGDEEARAALGITSADDVVANWDEFKRLEKPHRTSVLDGIPQGMPALALADKLLGRAQKVGVLDADAVGGVPLETEEELGGLLLAIVSSAKARGLDSERALRSTLRSLQGEIREAEGSEISEE</sequence>
<dbReference type="InterPro" id="IPR004518">
    <property type="entry name" value="MazG-like_dom"/>
</dbReference>
<protein>
    <submittedName>
        <fullName evidence="2">XTP/dITP diphosphohydrolase</fullName>
    </submittedName>
</protein>
<dbReference type="GO" id="GO:0046052">
    <property type="term" value="P:UTP catabolic process"/>
    <property type="evidence" value="ECO:0007669"/>
    <property type="project" value="TreeGrafter"/>
</dbReference>
<dbReference type="PANTHER" id="PTHR30522">
    <property type="entry name" value="NUCLEOSIDE TRIPHOSPHATE PYROPHOSPHOHYDROLASE"/>
    <property type="match status" value="1"/>
</dbReference>